<dbReference type="EMBL" id="CP043031">
    <property type="protein sequence ID" value="QEH93030.1"/>
    <property type="molecule type" value="Genomic_DNA"/>
</dbReference>
<dbReference type="Proteomes" id="UP000323565">
    <property type="component" value="Chromosome"/>
</dbReference>
<name>A0ABX5Z7V0_9MICO</name>
<evidence type="ECO:0000313" key="2">
    <source>
        <dbReference type="EMBL" id="QEH93030.1"/>
    </source>
</evidence>
<keyword evidence="3" id="KW-1185">Reference proteome</keyword>
<reference evidence="2 3" key="1">
    <citation type="submission" date="2019-08" db="EMBL/GenBank/DDBJ databases">
        <title>Dermacoccus abyssi strain HZAU 226, whole genome Nanopore sequencing project.</title>
        <authorList>
            <person name="Guo A."/>
            <person name="Zhang X."/>
            <person name="Ruan Y."/>
            <person name="Liu W."/>
            <person name="Chen Q."/>
            <person name="Gu L."/>
        </authorList>
    </citation>
    <scope>NUCLEOTIDE SEQUENCE [LARGE SCALE GENOMIC DNA]</scope>
    <source>
        <strain evidence="2 3">HZAU 226</strain>
    </source>
</reference>
<gene>
    <name evidence="2" type="ORF">FV141_05425</name>
</gene>
<sequence length="171" mass="18238">MSRIASGNGSTSTSKATKSSAVSTSLSAPADRFAIPEAAKAHTHEGAKAFVKFYWQTLNALDRAPQEGVLPRFGASDCESCRLQEKAGKKLVAEGARIESKNARYSNFQVRKDSTPDSVIVTFVQEDDGSTRIEANGARKVLPPVNLAVAARADWNGAEWKLGASGADERP</sequence>
<evidence type="ECO:0000256" key="1">
    <source>
        <dbReference type="SAM" id="MobiDB-lite"/>
    </source>
</evidence>
<accession>A0ABX5Z7V0</accession>
<protein>
    <submittedName>
        <fullName evidence="2">Uncharacterized protein</fullName>
    </submittedName>
</protein>
<evidence type="ECO:0000313" key="3">
    <source>
        <dbReference type="Proteomes" id="UP000323565"/>
    </source>
</evidence>
<feature type="region of interest" description="Disordered" evidence="1">
    <location>
        <begin position="1"/>
        <end position="26"/>
    </location>
</feature>
<organism evidence="2 3">
    <name type="scientific">Dermacoccus abyssi</name>
    <dbReference type="NCBI Taxonomy" id="322596"/>
    <lineage>
        <taxon>Bacteria</taxon>
        <taxon>Bacillati</taxon>
        <taxon>Actinomycetota</taxon>
        <taxon>Actinomycetes</taxon>
        <taxon>Micrococcales</taxon>
        <taxon>Dermacoccaceae</taxon>
        <taxon>Dermacoccus</taxon>
    </lineage>
</organism>
<proteinExistence type="predicted"/>